<sequence length="251" mass="26992">MTIMRRRGRPLPRPGVLITAALALFCSAFLVLPAGAAPVPYEDCPANTLCLYSGPAGTGERRDFTDRQGVEGYDAAWDDRTLSLRNNTKLWACVYVDAGYGGLLQTVSPGNSDDYAGGDARWVNTISSHKPVPSRAHCFTGYERCPDDRVCTFTQERGRGPMTAHVPATDPVTGNLGNSYGATAAPRSVWNRTGRHVCFYPEPAFTGTWTDGTGRTYGAYVVLRGDSTTVPAPFAGSFRSHELVGGTAECQ</sequence>
<dbReference type="EMBL" id="JBHMCT010000005">
    <property type="protein sequence ID" value="MFB9553499.1"/>
    <property type="molecule type" value="Genomic_DNA"/>
</dbReference>
<name>A0ABV5QKB6_9ACTN</name>
<dbReference type="Proteomes" id="UP001589716">
    <property type="component" value="Unassembled WGS sequence"/>
</dbReference>
<evidence type="ECO:0000256" key="1">
    <source>
        <dbReference type="SAM" id="SignalP"/>
    </source>
</evidence>
<gene>
    <name evidence="2" type="ORF">ACFFTP_04710</name>
</gene>
<accession>A0ABV5QKB6</accession>
<protein>
    <submittedName>
        <fullName evidence="2">Peptidase inhibitor family I36 protein</fullName>
    </submittedName>
</protein>
<dbReference type="Gene3D" id="2.60.20.10">
    <property type="entry name" value="Crystallins"/>
    <property type="match status" value="1"/>
</dbReference>
<evidence type="ECO:0000313" key="3">
    <source>
        <dbReference type="Proteomes" id="UP001589716"/>
    </source>
</evidence>
<keyword evidence="3" id="KW-1185">Reference proteome</keyword>
<feature type="signal peptide" evidence="1">
    <location>
        <begin position="1"/>
        <end position="36"/>
    </location>
</feature>
<proteinExistence type="predicted"/>
<keyword evidence="1" id="KW-0732">Signal</keyword>
<evidence type="ECO:0000313" key="2">
    <source>
        <dbReference type="EMBL" id="MFB9553499.1"/>
    </source>
</evidence>
<reference evidence="2 3" key="1">
    <citation type="submission" date="2024-09" db="EMBL/GenBank/DDBJ databases">
        <authorList>
            <person name="Sun Q."/>
            <person name="Mori K."/>
        </authorList>
    </citation>
    <scope>NUCLEOTIDE SEQUENCE [LARGE SCALE GENOMIC DNA]</scope>
    <source>
        <strain evidence="2 3">JCM 4414</strain>
    </source>
</reference>
<dbReference type="Pfam" id="PF03995">
    <property type="entry name" value="Inhibitor_I36"/>
    <property type="match status" value="2"/>
</dbReference>
<comment type="caution">
    <text evidence="2">The sequence shown here is derived from an EMBL/GenBank/DDBJ whole genome shotgun (WGS) entry which is preliminary data.</text>
</comment>
<dbReference type="RefSeq" id="WP_345486392.1">
    <property type="nucleotide sequence ID" value="NZ_BAAAWU010000001.1"/>
</dbReference>
<feature type="chain" id="PRO_5045454954" evidence="1">
    <location>
        <begin position="37"/>
        <end position="251"/>
    </location>
</feature>
<organism evidence="2 3">
    <name type="scientific">Streptomyces roseoviridis</name>
    <dbReference type="NCBI Taxonomy" id="67361"/>
    <lineage>
        <taxon>Bacteria</taxon>
        <taxon>Bacillati</taxon>
        <taxon>Actinomycetota</taxon>
        <taxon>Actinomycetes</taxon>
        <taxon>Kitasatosporales</taxon>
        <taxon>Streptomycetaceae</taxon>
        <taxon>Streptomyces</taxon>
    </lineage>
</organism>